<dbReference type="EMBL" id="VZUL01000003">
    <property type="protein sequence ID" value="KAB1083045.1"/>
    <property type="molecule type" value="Genomic_DNA"/>
</dbReference>
<feature type="domain" description="T6SS Phospholipase effector Tle1-like catalytic" evidence="1">
    <location>
        <begin position="2"/>
        <end position="257"/>
    </location>
</feature>
<dbReference type="Proteomes" id="UP000386575">
    <property type="component" value="Unassembled WGS sequence"/>
</dbReference>
<evidence type="ECO:0000259" key="1">
    <source>
        <dbReference type="Pfam" id="PF09994"/>
    </source>
</evidence>
<dbReference type="RefSeq" id="WP_151046442.1">
    <property type="nucleotide sequence ID" value="NZ_VZUL01000003.1"/>
</dbReference>
<evidence type="ECO:0000313" key="3">
    <source>
        <dbReference type="Proteomes" id="UP000386575"/>
    </source>
</evidence>
<evidence type="ECO:0000313" key="2">
    <source>
        <dbReference type="EMBL" id="KAB1083045.1"/>
    </source>
</evidence>
<gene>
    <name evidence="2" type="ORF">F4V91_25750</name>
</gene>
<dbReference type="PANTHER" id="PTHR33840">
    <property type="match status" value="1"/>
</dbReference>
<dbReference type="Pfam" id="PF09994">
    <property type="entry name" value="T6SS_Tle1-like_cat"/>
    <property type="match status" value="1"/>
</dbReference>
<dbReference type="InterPro" id="IPR018712">
    <property type="entry name" value="Tle1-like_cat"/>
</dbReference>
<dbReference type="SUPFAM" id="SSF53474">
    <property type="entry name" value="alpha/beta-Hydrolases"/>
    <property type="match status" value="1"/>
</dbReference>
<dbReference type="PANTHER" id="PTHR33840:SF2">
    <property type="entry name" value="TLE1 PHOSPHOLIPASE DOMAIN-CONTAINING PROTEIN"/>
    <property type="match status" value="1"/>
</dbReference>
<name>A0A6A1TGZ5_NEOGA</name>
<reference evidence="2 3" key="1">
    <citation type="submission" date="2019-09" db="EMBL/GenBank/DDBJ databases">
        <title>Genome sequencing of Ng87 strain.</title>
        <authorList>
            <person name="Karasev E.S."/>
            <person name="Andronov E."/>
        </authorList>
    </citation>
    <scope>NUCLEOTIDE SEQUENCE [LARGE SCALE GENOMIC DNA]</scope>
    <source>
        <strain evidence="2 3">Ng87</strain>
    </source>
</reference>
<accession>A0A6A1TGZ5</accession>
<dbReference type="InterPro" id="IPR029058">
    <property type="entry name" value="AB_hydrolase_fold"/>
</dbReference>
<proteinExistence type="predicted"/>
<protein>
    <submittedName>
        <fullName evidence="2">DUF2235 domain-containing protein</fullName>
    </submittedName>
</protein>
<dbReference type="AlphaFoldDB" id="A0A6A1TGZ5"/>
<comment type="caution">
    <text evidence="2">The sequence shown here is derived from an EMBL/GenBank/DDBJ whole genome shotgun (WGS) entry which is preliminary data.</text>
</comment>
<sequence>MKSIVICCDGTSNQFAADKTNVVRLFSVLARDDSQLTFYHPGLGTMEPPGAITDVGRKLRRTLGMAVGWGLERDLVDAYAYIMNSYQPGDHVYLFGFSRGAYTVRALAALIYMYGLFPPGNEPLIPYAIRQITGFNENGGDVREKFILADGFKSTFSSIDCPIHFLGIWDTVSSVGWIANPLSIPFAAKLPNVQHIRHAVAIDERRAFFRTNLLAKPEPGQPQRDIEEVWFPGCHGDVGGGYEEAQNGLSKLSLCWFPRRTEPVRRIISIEN</sequence>
<organism evidence="2 3">
    <name type="scientific">Neorhizobium galegae</name>
    <name type="common">Rhizobium galegae</name>
    <dbReference type="NCBI Taxonomy" id="399"/>
    <lineage>
        <taxon>Bacteria</taxon>
        <taxon>Pseudomonadati</taxon>
        <taxon>Pseudomonadota</taxon>
        <taxon>Alphaproteobacteria</taxon>
        <taxon>Hyphomicrobiales</taxon>
        <taxon>Rhizobiaceae</taxon>
        <taxon>Rhizobium/Agrobacterium group</taxon>
        <taxon>Neorhizobium</taxon>
    </lineage>
</organism>